<evidence type="ECO:0000313" key="9">
    <source>
        <dbReference type="EMBL" id="BCS96539.1"/>
    </source>
</evidence>
<dbReference type="EMBL" id="AP024488">
    <property type="protein sequence ID" value="BCS96539.1"/>
    <property type="molecule type" value="Genomic_DNA"/>
</dbReference>
<feature type="transmembrane region" description="Helical" evidence="7">
    <location>
        <begin position="272"/>
        <end position="294"/>
    </location>
</feature>
<dbReference type="PANTHER" id="PTHR33362">
    <property type="entry name" value="SIALIC ACID TRAP TRANSPORTER PERMEASE PROTEIN SIAT-RELATED"/>
    <property type="match status" value="1"/>
</dbReference>
<comment type="subcellular location">
    <subcellularLocation>
        <location evidence="1">Cell inner membrane</location>
        <topology evidence="1">Multi-pass membrane protein</topology>
    </subcellularLocation>
</comment>
<sequence>MSAAGILFISFAALLFMGAPIMVSLGVAAMAAFFTVGQDLSTLVQVAFSSVNQFPIMALPAFVLSGALMESAGISRRLVKVAESMVGSLDSGLAISTTLACIFFGAISGSGPATTAAVGMLMIPAMIKRGYDPGYASAATAASGGVGIIIPPSIPMVIYGVTAQESITEMFMAGVVPGLLISVGLIIVHVFRCRGKGYGKGMPSLSVKHVGKTMKEGFWSILAPVVILGGIYSGMFTPTESAIVAIFYTLFVGIFIYKELTLKGLMESLETTSWLTGRVLVIMFTAYAFGRLLVQYRIPDMIAELLLSVTSDVHLIWLLVILFLLFMGMFMETLAIIMLVTPVLLPIMTGLGVDPIHFGIVLVCCCGVGFSTPPLGENMFIASGIGGVTLEEISLKALPFCAITIGVILIMAYCPIIVMWLPRAMGF</sequence>
<keyword evidence="2" id="KW-1003">Cell membrane</keyword>
<feature type="transmembrane region" description="Helical" evidence="7">
    <location>
        <begin position="242"/>
        <end position="260"/>
    </location>
</feature>
<evidence type="ECO:0000313" key="10">
    <source>
        <dbReference type="Proteomes" id="UP001320148"/>
    </source>
</evidence>
<keyword evidence="3" id="KW-0997">Cell inner membrane</keyword>
<dbReference type="NCBIfam" id="TIGR00786">
    <property type="entry name" value="dctM"/>
    <property type="match status" value="1"/>
</dbReference>
<dbReference type="PANTHER" id="PTHR33362:SF3">
    <property type="entry name" value="SIALIC ACID TRAP TRANSPORTER PERMEASE PROTEIN SIAT"/>
    <property type="match status" value="1"/>
</dbReference>
<dbReference type="PIRSF" id="PIRSF006066">
    <property type="entry name" value="HI0050"/>
    <property type="match status" value="1"/>
</dbReference>
<evidence type="ECO:0000256" key="5">
    <source>
        <dbReference type="ARBA" id="ARBA00022989"/>
    </source>
</evidence>
<organism evidence="9 10">
    <name type="scientific">Desulfoluna limicola</name>
    <dbReference type="NCBI Taxonomy" id="2810562"/>
    <lineage>
        <taxon>Bacteria</taxon>
        <taxon>Pseudomonadati</taxon>
        <taxon>Thermodesulfobacteriota</taxon>
        <taxon>Desulfobacteria</taxon>
        <taxon>Desulfobacterales</taxon>
        <taxon>Desulfolunaceae</taxon>
        <taxon>Desulfoluna</taxon>
    </lineage>
</organism>
<evidence type="ECO:0000259" key="8">
    <source>
        <dbReference type="Pfam" id="PF06808"/>
    </source>
</evidence>
<dbReference type="InterPro" id="IPR004681">
    <property type="entry name" value="TRAP_DctM"/>
</dbReference>
<feature type="transmembrane region" description="Helical" evidence="7">
    <location>
        <begin position="54"/>
        <end position="74"/>
    </location>
</feature>
<name>A0ABM7PG36_9BACT</name>
<feature type="transmembrane region" description="Helical" evidence="7">
    <location>
        <begin position="170"/>
        <end position="191"/>
    </location>
</feature>
<feature type="transmembrane region" description="Helical" evidence="7">
    <location>
        <begin position="6"/>
        <end position="34"/>
    </location>
</feature>
<feature type="transmembrane region" description="Helical" evidence="7">
    <location>
        <begin position="94"/>
        <end position="123"/>
    </location>
</feature>
<keyword evidence="4 7" id="KW-0812">Transmembrane</keyword>
<accession>A0ABM7PG36</accession>
<feature type="transmembrane region" description="Helical" evidence="7">
    <location>
        <begin position="218"/>
        <end position="236"/>
    </location>
</feature>
<protein>
    <submittedName>
        <fullName evidence="9">C4-dicarboxylate ABC transporter permease</fullName>
    </submittedName>
</protein>
<feature type="transmembrane region" description="Helical" evidence="7">
    <location>
        <begin position="135"/>
        <end position="158"/>
    </location>
</feature>
<evidence type="ECO:0000256" key="4">
    <source>
        <dbReference type="ARBA" id="ARBA00022692"/>
    </source>
</evidence>
<proteinExistence type="predicted"/>
<feature type="transmembrane region" description="Helical" evidence="7">
    <location>
        <begin position="351"/>
        <end position="370"/>
    </location>
</feature>
<feature type="transmembrane region" description="Helical" evidence="7">
    <location>
        <begin position="314"/>
        <end position="339"/>
    </location>
</feature>
<reference evidence="9 10" key="1">
    <citation type="submission" date="2021-02" db="EMBL/GenBank/DDBJ databases">
        <title>Complete genome of Desulfoluna sp. strain ASN36.</title>
        <authorList>
            <person name="Takahashi A."/>
            <person name="Kojima H."/>
            <person name="Fukui M."/>
        </authorList>
    </citation>
    <scope>NUCLEOTIDE SEQUENCE [LARGE SCALE GENOMIC DNA]</scope>
    <source>
        <strain evidence="9 10">ASN36</strain>
    </source>
</reference>
<keyword evidence="6 7" id="KW-0472">Membrane</keyword>
<evidence type="ECO:0000256" key="2">
    <source>
        <dbReference type="ARBA" id="ARBA00022475"/>
    </source>
</evidence>
<feature type="transmembrane region" description="Helical" evidence="7">
    <location>
        <begin position="397"/>
        <end position="421"/>
    </location>
</feature>
<evidence type="ECO:0000256" key="6">
    <source>
        <dbReference type="ARBA" id="ARBA00023136"/>
    </source>
</evidence>
<keyword evidence="10" id="KW-1185">Reference proteome</keyword>
<dbReference type="Pfam" id="PF06808">
    <property type="entry name" value="DctM"/>
    <property type="match status" value="1"/>
</dbReference>
<evidence type="ECO:0000256" key="1">
    <source>
        <dbReference type="ARBA" id="ARBA00004429"/>
    </source>
</evidence>
<feature type="domain" description="TRAP C4-dicarboxylate transport system permease DctM subunit" evidence="8">
    <location>
        <begin position="8"/>
        <end position="415"/>
    </location>
</feature>
<gene>
    <name evidence="9" type="ORF">DSLASN_21710</name>
</gene>
<evidence type="ECO:0000256" key="7">
    <source>
        <dbReference type="SAM" id="Phobius"/>
    </source>
</evidence>
<keyword evidence="5 7" id="KW-1133">Transmembrane helix</keyword>
<dbReference type="InterPro" id="IPR010656">
    <property type="entry name" value="DctM"/>
</dbReference>
<dbReference type="Proteomes" id="UP001320148">
    <property type="component" value="Chromosome"/>
</dbReference>
<dbReference type="RefSeq" id="WP_236892845.1">
    <property type="nucleotide sequence ID" value="NZ_AP024488.1"/>
</dbReference>
<evidence type="ECO:0000256" key="3">
    <source>
        <dbReference type="ARBA" id="ARBA00022519"/>
    </source>
</evidence>